<protein>
    <recommendedName>
        <fullName evidence="8">Aldehyde-alcohol dehydrogenase</fullName>
    </recommendedName>
</protein>
<evidence type="ECO:0000256" key="4">
    <source>
        <dbReference type="ARBA" id="ARBA00023027"/>
    </source>
</evidence>
<dbReference type="CDD" id="cd08178">
    <property type="entry name" value="AAD_C"/>
    <property type="match status" value="1"/>
</dbReference>
<proteinExistence type="inferred from homology"/>
<dbReference type="Gene3D" id="3.40.309.10">
    <property type="entry name" value="Aldehyde Dehydrogenase, Chain A, domain 2"/>
    <property type="match status" value="1"/>
</dbReference>
<dbReference type="InterPro" id="IPR016162">
    <property type="entry name" value="Ald_DH_N"/>
</dbReference>
<dbReference type="GO" id="GO:0015976">
    <property type="term" value="P:carbon utilization"/>
    <property type="evidence" value="ECO:0007669"/>
    <property type="project" value="InterPro"/>
</dbReference>
<dbReference type="FunFam" id="1.20.1090.10:FF:000001">
    <property type="entry name" value="Aldehyde-alcohol dehydrogenase"/>
    <property type="match status" value="1"/>
</dbReference>
<dbReference type="CDD" id="cd07122">
    <property type="entry name" value="ALDH_F20_ACDH"/>
    <property type="match status" value="1"/>
</dbReference>
<comment type="similarity">
    <text evidence="6 8">In the N-terminal section; belongs to the aldehyde dehydrogenase family.</text>
</comment>
<dbReference type="PANTHER" id="PTHR11496">
    <property type="entry name" value="ALCOHOL DEHYDROGENASE"/>
    <property type="match status" value="1"/>
</dbReference>
<keyword evidence="4" id="KW-0520">NAD</keyword>
<dbReference type="STRING" id="1348632.GCA_001591745_00709"/>
<evidence type="ECO:0000259" key="9">
    <source>
        <dbReference type="Pfam" id="PF00171"/>
    </source>
</evidence>
<evidence type="ECO:0000256" key="6">
    <source>
        <dbReference type="ARBA" id="ARBA00035641"/>
    </source>
</evidence>
<evidence type="ECO:0000313" key="12">
    <source>
        <dbReference type="EMBL" id="PCS06866.1"/>
    </source>
</evidence>
<dbReference type="InterPro" id="IPR016163">
    <property type="entry name" value="Ald_DH_C"/>
</dbReference>
<dbReference type="Gene3D" id="1.20.1090.10">
    <property type="entry name" value="Dehydroquinate synthase-like - alpha domain"/>
    <property type="match status" value="1"/>
</dbReference>
<feature type="domain" description="Alcohol dehydrogenase iron-type/glycerol dehydrogenase GldA" evidence="10">
    <location>
        <begin position="484"/>
        <end position="660"/>
    </location>
</feature>
<dbReference type="InterPro" id="IPR015590">
    <property type="entry name" value="Aldehyde_DH_dom"/>
</dbReference>
<dbReference type="PANTHER" id="PTHR11496:SF83">
    <property type="entry name" value="HYDROXYACID-OXOACID TRANSHYDROGENASE, MITOCHONDRIAL"/>
    <property type="match status" value="1"/>
</dbReference>
<evidence type="ECO:0000256" key="3">
    <source>
        <dbReference type="ARBA" id="ARBA00023004"/>
    </source>
</evidence>
<dbReference type="PROSITE" id="PS00913">
    <property type="entry name" value="ADH_IRON_1"/>
    <property type="match status" value="1"/>
</dbReference>
<evidence type="ECO:0000259" key="10">
    <source>
        <dbReference type="Pfam" id="PF00465"/>
    </source>
</evidence>
<dbReference type="InterPro" id="IPR001670">
    <property type="entry name" value="ADH_Fe/GldA"/>
</dbReference>
<dbReference type="InterPro" id="IPR039697">
    <property type="entry name" value="Alcohol_dehydrogenase_Fe"/>
</dbReference>
<comment type="cofactor">
    <cofactor evidence="1">
        <name>Fe(2+)</name>
        <dbReference type="ChEBI" id="CHEBI:29033"/>
    </cofactor>
</comment>
<comment type="caution">
    <text evidence="12">The sequence shown here is derived from an EMBL/GenBank/DDBJ whole genome shotgun (WGS) entry which is preliminary data.</text>
</comment>
<dbReference type="InterPro" id="IPR056798">
    <property type="entry name" value="ADH_Fe_C"/>
</dbReference>
<keyword evidence="5" id="KW-0511">Multifunctional enzyme</keyword>
<dbReference type="Gene3D" id="3.40.50.1970">
    <property type="match status" value="1"/>
</dbReference>
<gene>
    <name evidence="12" type="ORF">RU87_GL001326</name>
</gene>
<dbReference type="GO" id="GO:0046872">
    <property type="term" value="F:metal ion binding"/>
    <property type="evidence" value="ECO:0007669"/>
    <property type="project" value="InterPro"/>
</dbReference>
<dbReference type="EMBL" id="JXJX01000006">
    <property type="protein sequence ID" value="PCS06866.1"/>
    <property type="molecule type" value="Genomic_DNA"/>
</dbReference>
<dbReference type="GO" id="GO:0008774">
    <property type="term" value="F:acetaldehyde dehydrogenase (acetylating) activity"/>
    <property type="evidence" value="ECO:0007669"/>
    <property type="project" value="UniProtKB-UniRule"/>
</dbReference>
<feature type="domain" description="Fe-containing alcohol dehydrogenase-like C-terminal" evidence="11">
    <location>
        <begin position="671"/>
        <end position="881"/>
    </location>
</feature>
<evidence type="ECO:0000256" key="5">
    <source>
        <dbReference type="ARBA" id="ARBA00023268"/>
    </source>
</evidence>
<dbReference type="InterPro" id="IPR034789">
    <property type="entry name" value="AAD_C"/>
</dbReference>
<dbReference type="InterPro" id="IPR018211">
    <property type="entry name" value="ADH_Fe_CS"/>
</dbReference>
<keyword evidence="3" id="KW-0408">Iron</keyword>
<keyword evidence="13" id="KW-1185">Reference proteome</keyword>
<evidence type="ECO:0000256" key="7">
    <source>
        <dbReference type="ARBA" id="ARBA00035645"/>
    </source>
</evidence>
<evidence type="ECO:0000313" key="13">
    <source>
        <dbReference type="Proteomes" id="UP000242246"/>
    </source>
</evidence>
<accession>A0A2A5S040</accession>
<dbReference type="FunFam" id="3.40.50.1970:FF:000002">
    <property type="entry name" value="Aldehyde-alcohol dehydrogenase"/>
    <property type="match status" value="1"/>
</dbReference>
<evidence type="ECO:0000256" key="1">
    <source>
        <dbReference type="ARBA" id="ARBA00001954"/>
    </source>
</evidence>
<name>A0A2A5S040_9LACT</name>
<dbReference type="SUPFAM" id="SSF56796">
    <property type="entry name" value="Dehydroquinate synthase-like"/>
    <property type="match status" value="1"/>
</dbReference>
<dbReference type="NCBIfam" id="NF010378">
    <property type="entry name" value="PRK13805.1"/>
    <property type="match status" value="1"/>
</dbReference>
<dbReference type="SUPFAM" id="SSF53720">
    <property type="entry name" value="ALDH-like"/>
    <property type="match status" value="1"/>
</dbReference>
<sequence length="885" mass="96421">MNSLTLRDTLYLPFLRRKKMATKTVEKIETFDVAGMIDELAIKGAQALKGLEKLNQEQIDHIVHEMSMAALDKHMMLAKMAVEETGRGIYEDKAIKNMYASEYIWHAIKDNKTVGVINEDKEAGIVEIAEPVGVICGVTPTTNPTSTTIFKAMIAIKTRNPIIFAFHPSAQQSSAAAAKIVLDAAVAAGAPADCIQWVTKPSIEATGLLMNHPIIATVLATGGSAMVKSAYSTGKPALGVGPGNTPAYITKEAKIKRAVNDLFLSKTFDNGMICASEQAIIVDNEVFNDVKEEFLAHNAYIVSSKSELAKLEAAVMLPDGHAVNPKIVGYSAKHIADLAGIKVPAETKLLIAEIAGVGPEYPLSREKLSPVLAMIKANSTEEGLDLCEAMLDLGGLGHTAVIHTEDEALQIEFGIRMKACRILVNTPAAEGGIGNIYNEMLPSLTLGCGSYGHNSISHNVSAVDLINVKTLAKRRNNMQWFKLPPKVYFEKNSITYLQQIKAKRVMLVCDPGMVQFGYADLVRKQLEKNPNDPRIEVFSDVEPNPSTNTVYKGLEIFNNFQPDVVIALGGGSAMDAAKGMWMFFEHPDTSFFGAKQKFLDIRKRAYKIEYAEKATFICIPTTSGTGSEVTPFAVITDSDDHTKYPLADYALTPDVAIIDPQLVMSVPASVTADTGMDVLTHAIESYVSVMASDYTRGLSLQAIKIVFEYLEKSVKTGDAESREKMHNASTMAGMAFANAFLGISHSIAHKVGGAWGIPHGRTNAILLPHVIRYNAKDPQKHAMFPKYDFFRADSDYADIARFLGLKGNTTAELVESLASAVYNLGIATGIEMNWQSQGLTKKQMDAEIDHLAEKAYEDQCTTANPKEPLISELKEIIETAYDYKA</sequence>
<dbReference type="PROSITE" id="PS00060">
    <property type="entry name" value="ADH_IRON_2"/>
    <property type="match status" value="1"/>
</dbReference>
<dbReference type="GO" id="GO:0004022">
    <property type="term" value="F:alcohol dehydrogenase (NAD+) activity"/>
    <property type="evidence" value="ECO:0007669"/>
    <property type="project" value="UniProtKB-UniRule"/>
</dbReference>
<dbReference type="Pfam" id="PF00465">
    <property type="entry name" value="Fe-ADH"/>
    <property type="match status" value="1"/>
</dbReference>
<dbReference type="Pfam" id="PF00171">
    <property type="entry name" value="Aldedh"/>
    <property type="match status" value="1"/>
</dbReference>
<reference evidence="12 13" key="1">
    <citation type="submission" date="2014-12" db="EMBL/GenBank/DDBJ databases">
        <title>Draft genome sequences of 10 type strains of Lactococcus.</title>
        <authorList>
            <person name="Sun Z."/>
            <person name="Zhong Z."/>
            <person name="Liu W."/>
            <person name="Zhang W."/>
            <person name="Zhang H."/>
        </authorList>
    </citation>
    <scope>NUCLEOTIDE SEQUENCE [LARGE SCALE GENOMIC DNA]</scope>
    <source>
        <strain evidence="12 13">DSM 20686</strain>
    </source>
</reference>
<feature type="domain" description="Aldehyde dehydrogenase" evidence="9">
    <location>
        <begin position="41"/>
        <end position="428"/>
    </location>
</feature>
<evidence type="ECO:0000259" key="11">
    <source>
        <dbReference type="Pfam" id="PF25137"/>
    </source>
</evidence>
<dbReference type="Proteomes" id="UP000242246">
    <property type="component" value="Unassembled WGS sequence"/>
</dbReference>
<comment type="similarity">
    <text evidence="7 8">In the C-terminal section; belongs to the iron-containing alcohol dehydrogenase family.</text>
</comment>
<keyword evidence="2 8" id="KW-0560">Oxidoreductase</keyword>
<organism evidence="12 13">
    <name type="scientific">Pseudolactococcus plantarum</name>
    <dbReference type="NCBI Taxonomy" id="1365"/>
    <lineage>
        <taxon>Bacteria</taxon>
        <taxon>Bacillati</taxon>
        <taxon>Bacillota</taxon>
        <taxon>Bacilli</taxon>
        <taxon>Lactobacillales</taxon>
        <taxon>Streptococcaceae</taxon>
        <taxon>Pseudolactococcus</taxon>
    </lineage>
</organism>
<dbReference type="GO" id="GO:0006066">
    <property type="term" value="P:alcohol metabolic process"/>
    <property type="evidence" value="ECO:0007669"/>
    <property type="project" value="InterPro"/>
</dbReference>
<evidence type="ECO:0000256" key="2">
    <source>
        <dbReference type="ARBA" id="ARBA00023002"/>
    </source>
</evidence>
<evidence type="ECO:0000256" key="8">
    <source>
        <dbReference type="PIRNR" id="PIRNR000111"/>
    </source>
</evidence>
<dbReference type="Pfam" id="PF25137">
    <property type="entry name" value="ADH_Fe_C"/>
    <property type="match status" value="1"/>
</dbReference>
<dbReference type="AlphaFoldDB" id="A0A2A5S040"/>
<dbReference type="PIRSF" id="PIRSF000111">
    <property type="entry name" value="ALDH_ADH"/>
    <property type="match status" value="1"/>
</dbReference>
<dbReference type="InterPro" id="IPR012079">
    <property type="entry name" value="Bifunc_Ald-ADH"/>
</dbReference>
<dbReference type="Gene3D" id="3.40.605.10">
    <property type="entry name" value="Aldehyde Dehydrogenase, Chain A, domain 1"/>
    <property type="match status" value="1"/>
</dbReference>
<dbReference type="InterPro" id="IPR016161">
    <property type="entry name" value="Ald_DH/histidinol_DH"/>
</dbReference>